<dbReference type="Proteomes" id="UP001583177">
    <property type="component" value="Unassembled WGS sequence"/>
</dbReference>
<name>A0ABR3W3A4_9PEZI</name>
<accession>A0ABR3W3A4</accession>
<feature type="region of interest" description="Disordered" evidence="1">
    <location>
        <begin position="334"/>
        <end position="353"/>
    </location>
</feature>
<evidence type="ECO:0000313" key="2">
    <source>
        <dbReference type="EMBL" id="KAL1852049.1"/>
    </source>
</evidence>
<comment type="caution">
    <text evidence="2">The sequence shown here is derived from an EMBL/GenBank/DDBJ whole genome shotgun (WGS) entry which is preliminary data.</text>
</comment>
<feature type="compositionally biased region" description="Basic and acidic residues" evidence="1">
    <location>
        <begin position="105"/>
        <end position="121"/>
    </location>
</feature>
<protein>
    <recommendedName>
        <fullName evidence="4">HNH nuclease domain-containing protein</fullName>
    </recommendedName>
</protein>
<evidence type="ECO:0008006" key="4">
    <source>
        <dbReference type="Google" id="ProtNLM"/>
    </source>
</evidence>
<feature type="region of interest" description="Disordered" evidence="1">
    <location>
        <begin position="86"/>
        <end position="203"/>
    </location>
</feature>
<proteinExistence type="predicted"/>
<feature type="compositionally biased region" description="Low complexity" evidence="1">
    <location>
        <begin position="181"/>
        <end position="191"/>
    </location>
</feature>
<feature type="compositionally biased region" description="Basic and acidic residues" evidence="1">
    <location>
        <begin position="168"/>
        <end position="178"/>
    </location>
</feature>
<feature type="compositionally biased region" description="Acidic residues" evidence="1">
    <location>
        <begin position="192"/>
        <end position="203"/>
    </location>
</feature>
<organism evidence="2 3">
    <name type="scientific">Diaporthe australafricana</name>
    <dbReference type="NCBI Taxonomy" id="127596"/>
    <lineage>
        <taxon>Eukaryota</taxon>
        <taxon>Fungi</taxon>
        <taxon>Dikarya</taxon>
        <taxon>Ascomycota</taxon>
        <taxon>Pezizomycotina</taxon>
        <taxon>Sordariomycetes</taxon>
        <taxon>Sordariomycetidae</taxon>
        <taxon>Diaporthales</taxon>
        <taxon>Diaporthaceae</taxon>
        <taxon>Diaporthe</taxon>
    </lineage>
</organism>
<evidence type="ECO:0000313" key="3">
    <source>
        <dbReference type="Proteomes" id="UP001583177"/>
    </source>
</evidence>
<gene>
    <name evidence="2" type="ORF">Daus18300_012331</name>
</gene>
<keyword evidence="3" id="KW-1185">Reference proteome</keyword>
<sequence>MASRRRSSWRELVVEMEIIDEVIQIEDRYGEPQFFEELDADDRWIAHVAEHHERLRATARAAAALLRKVGTSGSSRSVWWVQYPHPSNDRDLTDPNSAINGNVVEARDSSRIESRDVERADSSSFPDGIGTHLPGRQNGPQARNDPSAEAGPSTSHDTEDGNSGMTDGNKEIDEEPRSFFDTSDSDNAVNDSSDDNDEETEAIEAERERKLKLFEDVPTCIRKARHLPAISSDDHGIMAISNPEMGWEHIDPAQLPTRIHKYLAEFTLLDATAFPDGACPDVKLNSDSHRWLLATPQKEFICDTSTVDVWFRYIGPTPQARKRQLIQNSRQFQERQGPRVRCNPRAGANHRLSSGHRALPRCNWEFWGEPDDTNRGPQIIVTEPSGASHYLIDPDTFRLKVRQRRERRPIQAATFTGNGGLSGSMEDMASCFIEEIEADGEDELDSCPLHRPDHTMRWWLRLGRTVLRPVVQPRALLPLYHNHSISEDPEKAKLLGYDGAQDEKPCEGRAEMVRSPGVVDTLRNMVCSCLKL</sequence>
<evidence type="ECO:0000256" key="1">
    <source>
        <dbReference type="SAM" id="MobiDB-lite"/>
    </source>
</evidence>
<dbReference type="EMBL" id="JAWRVE010000165">
    <property type="protein sequence ID" value="KAL1852049.1"/>
    <property type="molecule type" value="Genomic_DNA"/>
</dbReference>
<reference evidence="2 3" key="1">
    <citation type="journal article" date="2024" name="IMA Fungus">
        <title>IMA Genome - F19 : A genome assembly and annotation guide to empower mycologists, including annotated draft genome sequences of Ceratocystis pirilliformis, Diaporthe australafricana, Fusarium ophioides, Paecilomyces lecythidis, and Sporothrix stenoceras.</title>
        <authorList>
            <person name="Aylward J."/>
            <person name="Wilson A.M."/>
            <person name="Visagie C.M."/>
            <person name="Spraker J."/>
            <person name="Barnes I."/>
            <person name="Buitendag C."/>
            <person name="Ceriani C."/>
            <person name="Del Mar Angel L."/>
            <person name="du Plessis D."/>
            <person name="Fuchs T."/>
            <person name="Gasser K."/>
            <person name="Kramer D."/>
            <person name="Li W."/>
            <person name="Munsamy K."/>
            <person name="Piso A."/>
            <person name="Price J.L."/>
            <person name="Sonnekus B."/>
            <person name="Thomas C."/>
            <person name="van der Nest A."/>
            <person name="van Dijk A."/>
            <person name="van Heerden A."/>
            <person name="van Vuuren N."/>
            <person name="Yilmaz N."/>
            <person name="Duong T.A."/>
            <person name="van der Merwe N.A."/>
            <person name="Wingfield M.J."/>
            <person name="Wingfield B.D."/>
        </authorList>
    </citation>
    <scope>NUCLEOTIDE SEQUENCE [LARGE SCALE GENOMIC DNA]</scope>
    <source>
        <strain evidence="2 3">CMW 18300</strain>
    </source>
</reference>